<dbReference type="Gene3D" id="3.40.1350.10">
    <property type="match status" value="1"/>
</dbReference>
<proteinExistence type="predicted"/>
<protein>
    <recommendedName>
        <fullName evidence="2">Holliday junction resolvase</fullName>
    </recommendedName>
</protein>
<sequence length="104" mass="11704">MSRSKKKGTGFETEMVKLLQKIGCKARRQPGSGAIQDFPCDIQIGDPVTGRMFCENKIRADGFKRLYKWLSGADILFIRADRKEPLVVIPFSKIPGFVDILGRD</sequence>
<dbReference type="EMBL" id="LAZR01037600">
    <property type="protein sequence ID" value="KKL21789.1"/>
    <property type="molecule type" value="Genomic_DNA"/>
</dbReference>
<dbReference type="GO" id="GO:0003676">
    <property type="term" value="F:nucleic acid binding"/>
    <property type="evidence" value="ECO:0007669"/>
    <property type="project" value="InterPro"/>
</dbReference>
<comment type="caution">
    <text evidence="1">The sequence shown here is derived from an EMBL/GenBank/DDBJ whole genome shotgun (WGS) entry which is preliminary data.</text>
</comment>
<reference evidence="1" key="1">
    <citation type="journal article" date="2015" name="Nature">
        <title>Complex archaea that bridge the gap between prokaryotes and eukaryotes.</title>
        <authorList>
            <person name="Spang A."/>
            <person name="Saw J.H."/>
            <person name="Jorgensen S.L."/>
            <person name="Zaremba-Niedzwiedzka K."/>
            <person name="Martijn J."/>
            <person name="Lind A.E."/>
            <person name="van Eijk R."/>
            <person name="Schleper C."/>
            <person name="Guy L."/>
            <person name="Ettema T.J."/>
        </authorList>
    </citation>
    <scope>NUCLEOTIDE SEQUENCE</scope>
</reference>
<dbReference type="InterPro" id="IPR011856">
    <property type="entry name" value="tRNA_endonuc-like_dom_sf"/>
</dbReference>
<name>A0A0F9BIP9_9ZZZZ</name>
<dbReference type="AlphaFoldDB" id="A0A0F9BIP9"/>
<accession>A0A0F9BIP9</accession>
<evidence type="ECO:0008006" key="2">
    <source>
        <dbReference type="Google" id="ProtNLM"/>
    </source>
</evidence>
<organism evidence="1">
    <name type="scientific">marine sediment metagenome</name>
    <dbReference type="NCBI Taxonomy" id="412755"/>
    <lineage>
        <taxon>unclassified sequences</taxon>
        <taxon>metagenomes</taxon>
        <taxon>ecological metagenomes</taxon>
    </lineage>
</organism>
<gene>
    <name evidence="1" type="ORF">LCGC14_2441960</name>
</gene>
<evidence type="ECO:0000313" key="1">
    <source>
        <dbReference type="EMBL" id="KKL21789.1"/>
    </source>
</evidence>